<dbReference type="EMBL" id="GBRH01220558">
    <property type="protein sequence ID" value="JAD77337.1"/>
    <property type="molecule type" value="Transcribed_RNA"/>
</dbReference>
<reference evidence="1" key="1">
    <citation type="submission" date="2014-09" db="EMBL/GenBank/DDBJ databases">
        <authorList>
            <person name="Magalhaes I.L.F."/>
            <person name="Oliveira U."/>
            <person name="Santos F.R."/>
            <person name="Vidigal T.H.D.A."/>
            <person name="Brescovit A.D."/>
            <person name="Santos A.J."/>
        </authorList>
    </citation>
    <scope>NUCLEOTIDE SEQUENCE</scope>
    <source>
        <tissue evidence="1">Shoot tissue taken approximately 20 cm above the soil surface</tissue>
    </source>
</reference>
<accession>A0A0A9D0R4</accession>
<reference evidence="1" key="2">
    <citation type="journal article" date="2015" name="Data Brief">
        <title>Shoot transcriptome of the giant reed, Arundo donax.</title>
        <authorList>
            <person name="Barrero R.A."/>
            <person name="Guerrero F.D."/>
            <person name="Moolhuijzen P."/>
            <person name="Goolsby J.A."/>
            <person name="Tidwell J."/>
            <person name="Bellgard S.E."/>
            <person name="Bellgard M.I."/>
        </authorList>
    </citation>
    <scope>NUCLEOTIDE SEQUENCE</scope>
    <source>
        <tissue evidence="1">Shoot tissue taken approximately 20 cm above the soil surface</tissue>
    </source>
</reference>
<name>A0A0A9D0R4_ARUDO</name>
<dbReference type="AlphaFoldDB" id="A0A0A9D0R4"/>
<sequence>MDNSSIFLYNTSMERKCFACTRTIVAYSSMMPVNHYNNTDDSILLYGMVRFDHVGRQDMPFSLPHHSPVVRMDHQFQ</sequence>
<evidence type="ECO:0000313" key="1">
    <source>
        <dbReference type="EMBL" id="JAD77337.1"/>
    </source>
</evidence>
<proteinExistence type="predicted"/>
<organism evidence="1">
    <name type="scientific">Arundo donax</name>
    <name type="common">Giant reed</name>
    <name type="synonym">Donax arundinaceus</name>
    <dbReference type="NCBI Taxonomy" id="35708"/>
    <lineage>
        <taxon>Eukaryota</taxon>
        <taxon>Viridiplantae</taxon>
        <taxon>Streptophyta</taxon>
        <taxon>Embryophyta</taxon>
        <taxon>Tracheophyta</taxon>
        <taxon>Spermatophyta</taxon>
        <taxon>Magnoliopsida</taxon>
        <taxon>Liliopsida</taxon>
        <taxon>Poales</taxon>
        <taxon>Poaceae</taxon>
        <taxon>PACMAD clade</taxon>
        <taxon>Arundinoideae</taxon>
        <taxon>Arundineae</taxon>
        <taxon>Arundo</taxon>
    </lineage>
</organism>
<protein>
    <submittedName>
        <fullName evidence="1">Uncharacterized protein</fullName>
    </submittedName>
</protein>